<evidence type="ECO:0000256" key="2">
    <source>
        <dbReference type="SAM" id="SignalP"/>
    </source>
</evidence>
<evidence type="ECO:0000256" key="1">
    <source>
        <dbReference type="SAM" id="MobiDB-lite"/>
    </source>
</evidence>
<dbReference type="Proteomes" id="UP000606974">
    <property type="component" value="Unassembled WGS sequence"/>
</dbReference>
<proteinExistence type="predicted"/>
<dbReference type="AlphaFoldDB" id="A0A8H7ARD8"/>
<dbReference type="EMBL" id="JAACFV010000014">
    <property type="protein sequence ID" value="KAF7512149.1"/>
    <property type="molecule type" value="Genomic_DNA"/>
</dbReference>
<sequence>MGILPVIFLIPVSLFSRAHSWAATSANEMEYYFFQGDSLYLERHIRGTDCRVFDADIRGRHARERKREADVLHRELRPPAGPGEVKVSAPGLRSGEDAQMNSWIRCDRSVRRQGRKFWPSLPGRRK</sequence>
<accession>A0A8H7ARD8</accession>
<feature type="chain" id="PRO_5034673909" description="Secreted protein" evidence="2">
    <location>
        <begin position="21"/>
        <end position="126"/>
    </location>
</feature>
<feature type="signal peptide" evidence="2">
    <location>
        <begin position="1"/>
        <end position="20"/>
    </location>
</feature>
<gene>
    <name evidence="3" type="ORF">GJ744_002311</name>
</gene>
<feature type="region of interest" description="Disordered" evidence="1">
    <location>
        <begin position="76"/>
        <end position="98"/>
    </location>
</feature>
<evidence type="ECO:0000313" key="3">
    <source>
        <dbReference type="EMBL" id="KAF7512149.1"/>
    </source>
</evidence>
<reference evidence="3" key="1">
    <citation type="submission" date="2020-02" db="EMBL/GenBank/DDBJ databases">
        <authorList>
            <person name="Palmer J.M."/>
        </authorList>
    </citation>
    <scope>NUCLEOTIDE SEQUENCE</scope>
    <source>
        <strain evidence="3">EPUS1.4</strain>
        <tissue evidence="3">Thallus</tissue>
    </source>
</reference>
<name>A0A8H7ARD8_9EURO</name>
<comment type="caution">
    <text evidence="3">The sequence shown here is derived from an EMBL/GenBank/DDBJ whole genome shotgun (WGS) entry which is preliminary data.</text>
</comment>
<protein>
    <recommendedName>
        <fullName evidence="5">Secreted protein</fullName>
    </recommendedName>
</protein>
<organism evidence="3 4">
    <name type="scientific">Endocarpon pusillum</name>
    <dbReference type="NCBI Taxonomy" id="364733"/>
    <lineage>
        <taxon>Eukaryota</taxon>
        <taxon>Fungi</taxon>
        <taxon>Dikarya</taxon>
        <taxon>Ascomycota</taxon>
        <taxon>Pezizomycotina</taxon>
        <taxon>Eurotiomycetes</taxon>
        <taxon>Chaetothyriomycetidae</taxon>
        <taxon>Verrucariales</taxon>
        <taxon>Verrucariaceae</taxon>
        <taxon>Endocarpon</taxon>
    </lineage>
</organism>
<keyword evidence="4" id="KW-1185">Reference proteome</keyword>
<evidence type="ECO:0000313" key="4">
    <source>
        <dbReference type="Proteomes" id="UP000606974"/>
    </source>
</evidence>
<evidence type="ECO:0008006" key="5">
    <source>
        <dbReference type="Google" id="ProtNLM"/>
    </source>
</evidence>
<keyword evidence="2" id="KW-0732">Signal</keyword>